<dbReference type="PANTHER" id="PTHR42756">
    <property type="entry name" value="TRANSCRIPTIONAL REGULATOR, MARR"/>
    <property type="match status" value="1"/>
</dbReference>
<dbReference type="GO" id="GO:0003700">
    <property type="term" value="F:DNA-binding transcription factor activity"/>
    <property type="evidence" value="ECO:0007669"/>
    <property type="project" value="InterPro"/>
</dbReference>
<feature type="domain" description="HTH marR-type" evidence="4">
    <location>
        <begin position="4"/>
        <end position="137"/>
    </location>
</feature>
<dbReference type="Proteomes" id="UP000823614">
    <property type="component" value="Unassembled WGS sequence"/>
</dbReference>
<dbReference type="InterPro" id="IPR036388">
    <property type="entry name" value="WH-like_DNA-bd_sf"/>
</dbReference>
<evidence type="ECO:0000313" key="5">
    <source>
        <dbReference type="EMBL" id="MBO8441311.1"/>
    </source>
</evidence>
<accession>A0A9D9E7E0</accession>
<dbReference type="Gene3D" id="1.10.10.10">
    <property type="entry name" value="Winged helix-like DNA-binding domain superfamily/Winged helix DNA-binding domain"/>
    <property type="match status" value="1"/>
</dbReference>
<evidence type="ECO:0000256" key="1">
    <source>
        <dbReference type="ARBA" id="ARBA00023015"/>
    </source>
</evidence>
<keyword evidence="3" id="KW-0804">Transcription</keyword>
<comment type="caution">
    <text evidence="5">The sequence shown here is derived from an EMBL/GenBank/DDBJ whole genome shotgun (WGS) entry which is preliminary data.</text>
</comment>
<dbReference type="InterPro" id="IPR036390">
    <property type="entry name" value="WH_DNA-bd_sf"/>
</dbReference>
<dbReference type="PANTHER" id="PTHR42756:SF1">
    <property type="entry name" value="TRANSCRIPTIONAL REPRESSOR OF EMRAB OPERON"/>
    <property type="match status" value="1"/>
</dbReference>
<proteinExistence type="predicted"/>
<reference evidence="5" key="1">
    <citation type="submission" date="2020-10" db="EMBL/GenBank/DDBJ databases">
        <authorList>
            <person name="Gilroy R."/>
        </authorList>
    </citation>
    <scope>NUCLEOTIDE SEQUENCE</scope>
    <source>
        <strain evidence="5">C6-149</strain>
    </source>
</reference>
<dbReference type="PROSITE" id="PS50995">
    <property type="entry name" value="HTH_MARR_2"/>
    <property type="match status" value="1"/>
</dbReference>
<reference evidence="5" key="2">
    <citation type="journal article" date="2021" name="PeerJ">
        <title>Extensive microbial diversity within the chicken gut microbiome revealed by metagenomics and culture.</title>
        <authorList>
            <person name="Gilroy R."/>
            <person name="Ravi A."/>
            <person name="Getino M."/>
            <person name="Pursley I."/>
            <person name="Horton D.L."/>
            <person name="Alikhan N.F."/>
            <person name="Baker D."/>
            <person name="Gharbi K."/>
            <person name="Hall N."/>
            <person name="Watson M."/>
            <person name="Adriaenssens E.M."/>
            <person name="Foster-Nyarko E."/>
            <person name="Jarju S."/>
            <person name="Secka A."/>
            <person name="Antonio M."/>
            <person name="Oren A."/>
            <person name="Chaudhuri R.R."/>
            <person name="La Ragione R."/>
            <person name="Hildebrand F."/>
            <person name="Pallen M.J."/>
        </authorList>
    </citation>
    <scope>NUCLEOTIDE SEQUENCE</scope>
    <source>
        <strain evidence="5">C6-149</strain>
    </source>
</reference>
<protein>
    <submittedName>
        <fullName evidence="5">MarR family transcriptional regulator</fullName>
    </submittedName>
</protein>
<dbReference type="PRINTS" id="PR00598">
    <property type="entry name" value="HTHMARR"/>
</dbReference>
<dbReference type="GO" id="GO:0003677">
    <property type="term" value="F:DNA binding"/>
    <property type="evidence" value="ECO:0007669"/>
    <property type="project" value="UniProtKB-KW"/>
</dbReference>
<dbReference type="Pfam" id="PF01047">
    <property type="entry name" value="MarR"/>
    <property type="match status" value="1"/>
</dbReference>
<keyword evidence="1" id="KW-0805">Transcription regulation</keyword>
<evidence type="ECO:0000313" key="6">
    <source>
        <dbReference type="Proteomes" id="UP000823614"/>
    </source>
</evidence>
<evidence type="ECO:0000256" key="2">
    <source>
        <dbReference type="ARBA" id="ARBA00023125"/>
    </source>
</evidence>
<evidence type="ECO:0000259" key="4">
    <source>
        <dbReference type="PROSITE" id="PS50995"/>
    </source>
</evidence>
<dbReference type="InterPro" id="IPR000835">
    <property type="entry name" value="HTH_MarR-typ"/>
</dbReference>
<dbReference type="AlphaFoldDB" id="A0A9D9E7E0"/>
<evidence type="ECO:0000256" key="3">
    <source>
        <dbReference type="ARBA" id="ARBA00023163"/>
    </source>
</evidence>
<gene>
    <name evidence="5" type="ORF">IAA89_02565</name>
</gene>
<dbReference type="SMART" id="SM00347">
    <property type="entry name" value="HTH_MARR"/>
    <property type="match status" value="1"/>
</dbReference>
<keyword evidence="2" id="KW-0238">DNA-binding</keyword>
<dbReference type="PROSITE" id="PS01117">
    <property type="entry name" value="HTH_MARR_1"/>
    <property type="match status" value="1"/>
</dbReference>
<sequence length="185" mass="22216">MNKKQQIIQKMKIIHAKMRMQQLKDNPYGINNPEKGQGRILLLLSIQPNMPTKDIAYLLNIRQQSLNESLKRLEENEYIKRTPSPEDKRIMIVNLTDKGQEKANQVKKQNHNDYYILDNFSDTELSNLDNYLNKMLDNLPNLKESDLDAQMKNRFKRMKEYMGKERFEKIIKIRHNMFKNFHDFQ</sequence>
<dbReference type="EMBL" id="JADIMP010000050">
    <property type="protein sequence ID" value="MBO8441311.1"/>
    <property type="molecule type" value="Genomic_DNA"/>
</dbReference>
<name>A0A9D9E7E0_9LACO</name>
<organism evidence="5 6">
    <name type="scientific">Candidatus Gallilactobacillus intestinavium</name>
    <dbReference type="NCBI Taxonomy" id="2840838"/>
    <lineage>
        <taxon>Bacteria</taxon>
        <taxon>Bacillati</taxon>
        <taxon>Bacillota</taxon>
        <taxon>Bacilli</taxon>
        <taxon>Lactobacillales</taxon>
        <taxon>Lactobacillaceae</taxon>
        <taxon>Lactobacillaceae incertae sedis</taxon>
        <taxon>Candidatus Gallilactobacillus</taxon>
    </lineage>
</organism>
<dbReference type="SUPFAM" id="SSF46785">
    <property type="entry name" value="Winged helix' DNA-binding domain"/>
    <property type="match status" value="1"/>
</dbReference>
<dbReference type="InterPro" id="IPR023187">
    <property type="entry name" value="Tscrpt_reg_MarR-type_CS"/>
</dbReference>